<dbReference type="Pfam" id="PF00583">
    <property type="entry name" value="Acetyltransf_1"/>
    <property type="match status" value="1"/>
</dbReference>
<dbReference type="Proteomes" id="UP000195139">
    <property type="component" value="Unassembled WGS sequence"/>
</dbReference>
<dbReference type="GO" id="GO:0016747">
    <property type="term" value="F:acyltransferase activity, transferring groups other than amino-acyl groups"/>
    <property type="evidence" value="ECO:0007669"/>
    <property type="project" value="InterPro"/>
</dbReference>
<keyword evidence="4" id="KW-1185">Reference proteome</keyword>
<dbReference type="CDD" id="cd04301">
    <property type="entry name" value="NAT_SF"/>
    <property type="match status" value="1"/>
</dbReference>
<organism evidence="3">
    <name type="scientific">Candidatus Enterococcus mansonii</name>
    <dbReference type="NCBI Taxonomy" id="1834181"/>
    <lineage>
        <taxon>Bacteria</taxon>
        <taxon>Bacillati</taxon>
        <taxon>Bacillota</taxon>
        <taxon>Bacilli</taxon>
        <taxon>Lactobacillales</taxon>
        <taxon>Enterococcaceae</taxon>
        <taxon>Enterococcus</taxon>
    </lineage>
</organism>
<dbReference type="RefSeq" id="WP_179190473.1">
    <property type="nucleotide sequence ID" value="NZ_NGLE02000001.1"/>
</dbReference>
<dbReference type="AlphaFoldDB" id="A0A242CEU0"/>
<evidence type="ECO:0000259" key="1">
    <source>
        <dbReference type="PROSITE" id="PS51186"/>
    </source>
</evidence>
<dbReference type="PANTHER" id="PTHR43617">
    <property type="entry name" value="L-AMINO ACID N-ACETYLTRANSFERASE"/>
    <property type="match status" value="1"/>
</dbReference>
<proteinExistence type="predicted"/>
<dbReference type="STRING" id="1834181.A5880_002563"/>
<feature type="domain" description="N-acetyltransferase" evidence="1">
    <location>
        <begin position="1"/>
        <end position="167"/>
    </location>
</feature>
<dbReference type="SUPFAM" id="SSF55729">
    <property type="entry name" value="Acyl-CoA N-acyltransferases (Nat)"/>
    <property type="match status" value="1"/>
</dbReference>
<comment type="caution">
    <text evidence="3">The sequence shown here is derived from an EMBL/GenBank/DDBJ whole genome shotgun (WGS) entry which is preliminary data.</text>
</comment>
<dbReference type="InterPro" id="IPR050276">
    <property type="entry name" value="MshD_Acetyltransferase"/>
</dbReference>
<sequence>MLLRKATIEETQTAMTLLKETAEWLNSIGSSQWSDVLDGEDKYEIAKAVKNGEVFFFYNSNELIGMAAAWRKPTAWDERLWKDQEFNESVYYLHRVIIHPRYRGKGYGKELLNALKSEFTEAVSELRLDCLASNSKLVQFYRDNNFTHVGNGKSFDGIKFELFSYYQ</sequence>
<dbReference type="InterPro" id="IPR016181">
    <property type="entry name" value="Acyl_CoA_acyltransferase"/>
</dbReference>
<dbReference type="EMBL" id="NGLE01000003">
    <property type="protein sequence ID" value="OTO08292.1"/>
    <property type="molecule type" value="Genomic_DNA"/>
</dbReference>
<dbReference type="PROSITE" id="PS51186">
    <property type="entry name" value="GNAT"/>
    <property type="match status" value="1"/>
</dbReference>
<accession>A0A242CEU0</accession>
<name>A0A242CEU0_9ENTE</name>
<evidence type="ECO:0000313" key="4">
    <source>
        <dbReference type="Proteomes" id="UP000195139"/>
    </source>
</evidence>
<gene>
    <name evidence="2" type="ORF">A5880_000872</name>
    <name evidence="3" type="ORF">A5880_002563</name>
</gene>
<dbReference type="InterPro" id="IPR000182">
    <property type="entry name" value="GNAT_dom"/>
</dbReference>
<reference evidence="2 4" key="2">
    <citation type="submission" date="2018-07" db="EMBL/GenBank/DDBJ databases">
        <title>The Genome Sequence of Enterococcus sp. DIV0659b.</title>
        <authorList>
            <consortium name="The Broad Institute Genomics Platform"/>
            <consortium name="The Broad Institute Genomic Center for Infectious Diseases"/>
            <person name="Earl A."/>
            <person name="Manson A."/>
            <person name="Schwartman J."/>
            <person name="Gilmore M."/>
            <person name="Abouelleil A."/>
            <person name="Cao P."/>
            <person name="Chapman S."/>
            <person name="Cusick C."/>
            <person name="Shea T."/>
            <person name="Young S."/>
            <person name="Neafsey D."/>
            <person name="Nusbaum C."/>
            <person name="Birren B."/>
        </authorList>
    </citation>
    <scope>NUCLEOTIDE SEQUENCE [LARGE SCALE GENOMIC DNA]</scope>
    <source>
        <strain evidence="2 4">4G2_DIV0659</strain>
    </source>
</reference>
<dbReference type="Gene3D" id="3.40.630.30">
    <property type="match status" value="1"/>
</dbReference>
<reference evidence="3" key="1">
    <citation type="submission" date="2017-05" db="EMBL/GenBank/DDBJ databases">
        <title>The Genome Sequence of Enterococcus sp. 4G2_DIV0659.</title>
        <authorList>
            <consortium name="The Broad Institute Genomics Platform"/>
            <consortium name="The Broad Institute Genomic Center for Infectious Diseases"/>
            <person name="Earl A."/>
            <person name="Manson A."/>
            <person name="Schwartman J."/>
            <person name="Gilmore M."/>
            <person name="Abouelleil A."/>
            <person name="Cao P."/>
            <person name="Chapman S."/>
            <person name="Cusick C."/>
            <person name="Shea T."/>
            <person name="Young S."/>
            <person name="Neafsey D."/>
            <person name="Nusbaum C."/>
            <person name="Birren B."/>
        </authorList>
    </citation>
    <scope>NUCLEOTIDE SEQUENCE [LARGE SCALE GENOMIC DNA]</scope>
    <source>
        <strain evidence="3">4G2_DIV0659</strain>
    </source>
</reference>
<evidence type="ECO:0000313" key="3">
    <source>
        <dbReference type="EMBL" id="OTO08292.1"/>
    </source>
</evidence>
<dbReference type="EMBL" id="NGLE02000001">
    <property type="protein sequence ID" value="MEI5993326.1"/>
    <property type="molecule type" value="Genomic_DNA"/>
</dbReference>
<evidence type="ECO:0000313" key="2">
    <source>
        <dbReference type="EMBL" id="MEI5993326.1"/>
    </source>
</evidence>
<protein>
    <recommendedName>
        <fullName evidence="1">N-acetyltransferase domain-containing protein</fullName>
    </recommendedName>
</protein>